<comment type="caution">
    <text evidence="2">The sequence shown here is derived from an EMBL/GenBank/DDBJ whole genome shotgun (WGS) entry which is preliminary data.</text>
</comment>
<keyword evidence="3" id="KW-1185">Reference proteome</keyword>
<evidence type="ECO:0000256" key="1">
    <source>
        <dbReference type="SAM" id="MobiDB-lite"/>
    </source>
</evidence>
<organism evidence="2 3">
    <name type="scientific">Cymbomonas tetramitiformis</name>
    <dbReference type="NCBI Taxonomy" id="36881"/>
    <lineage>
        <taxon>Eukaryota</taxon>
        <taxon>Viridiplantae</taxon>
        <taxon>Chlorophyta</taxon>
        <taxon>Pyramimonadophyceae</taxon>
        <taxon>Pyramimonadales</taxon>
        <taxon>Pyramimonadaceae</taxon>
        <taxon>Cymbomonas</taxon>
    </lineage>
</organism>
<evidence type="ECO:0000313" key="3">
    <source>
        <dbReference type="Proteomes" id="UP001190700"/>
    </source>
</evidence>
<gene>
    <name evidence="2" type="ORF">CYMTET_41305</name>
</gene>
<feature type="region of interest" description="Disordered" evidence="1">
    <location>
        <begin position="1"/>
        <end position="24"/>
    </location>
</feature>
<accession>A0AAE0C7R6</accession>
<feature type="region of interest" description="Disordered" evidence="1">
    <location>
        <begin position="48"/>
        <end position="88"/>
    </location>
</feature>
<evidence type="ECO:0000313" key="2">
    <source>
        <dbReference type="EMBL" id="KAK3249258.1"/>
    </source>
</evidence>
<dbReference type="Proteomes" id="UP001190700">
    <property type="component" value="Unassembled WGS sequence"/>
</dbReference>
<protein>
    <submittedName>
        <fullName evidence="2">Uncharacterized protein</fullName>
    </submittedName>
</protein>
<name>A0AAE0C7R6_9CHLO</name>
<sequence>MSEQVDLTEEEPEGDEAEGEQPPFEFSIVDTLARLEREWNAMSDALVEHEPDGDENGLGEFEAPDEGTEAQGVGKGSPQEDPMLDEDEEAEVCLDTIKCVPCDLH</sequence>
<feature type="compositionally biased region" description="Acidic residues" evidence="1">
    <location>
        <begin position="51"/>
        <end position="68"/>
    </location>
</feature>
<reference evidence="2 3" key="1">
    <citation type="journal article" date="2015" name="Genome Biol. Evol.">
        <title>Comparative Genomics of a Bacterivorous Green Alga Reveals Evolutionary Causalities and Consequences of Phago-Mixotrophic Mode of Nutrition.</title>
        <authorList>
            <person name="Burns J.A."/>
            <person name="Paasch A."/>
            <person name="Narechania A."/>
            <person name="Kim E."/>
        </authorList>
    </citation>
    <scope>NUCLEOTIDE SEQUENCE [LARGE SCALE GENOMIC DNA]</scope>
    <source>
        <strain evidence="2 3">PLY_AMNH</strain>
    </source>
</reference>
<feature type="compositionally biased region" description="Acidic residues" evidence="1">
    <location>
        <begin position="1"/>
        <end position="19"/>
    </location>
</feature>
<proteinExistence type="predicted"/>
<dbReference type="EMBL" id="LGRX02027495">
    <property type="protein sequence ID" value="KAK3249258.1"/>
    <property type="molecule type" value="Genomic_DNA"/>
</dbReference>
<dbReference type="AlphaFoldDB" id="A0AAE0C7R6"/>